<keyword evidence="3" id="KW-1185">Reference proteome</keyword>
<evidence type="ECO:0000256" key="1">
    <source>
        <dbReference type="SAM" id="SignalP"/>
    </source>
</evidence>
<dbReference type="InterPro" id="IPR050682">
    <property type="entry name" value="ModA/WtpA"/>
</dbReference>
<dbReference type="PANTHER" id="PTHR30632">
    <property type="entry name" value="MOLYBDATE-BINDING PERIPLASMIC PROTEIN"/>
    <property type="match status" value="1"/>
</dbReference>
<dbReference type="Proteomes" id="UP001596270">
    <property type="component" value="Unassembled WGS sequence"/>
</dbReference>
<sequence>MNHISRLRHVLAGALLAAGLVGTAFAEDIRVLSAGAIEPGLKAAASAFEKQTGHVAKITFNTAPELRKRMDGNPAFDVVIAPPAVIGEFAAASKLAETRANVGRVGMGVAVREGAAVPDVSNAEALKRSVLAADSLVFNRASTGLYLEGLLKKMDVYAQVEGKTTRYPDGAAVMEHVIKGKGSEIGFGAITEIFLYQGKGLKFAGPVPAEVQNYTSYIAAPLASGKQQALAQQFVSFLSGPVGKPLFVAAGVTD</sequence>
<organism evidence="2 3">
    <name type="scientific">Polaromonas aquatica</name>
    <dbReference type="NCBI Taxonomy" id="332657"/>
    <lineage>
        <taxon>Bacteria</taxon>
        <taxon>Pseudomonadati</taxon>
        <taxon>Pseudomonadota</taxon>
        <taxon>Betaproteobacteria</taxon>
        <taxon>Burkholderiales</taxon>
        <taxon>Comamonadaceae</taxon>
        <taxon>Polaromonas</taxon>
    </lineage>
</organism>
<evidence type="ECO:0000313" key="3">
    <source>
        <dbReference type="Proteomes" id="UP001596270"/>
    </source>
</evidence>
<keyword evidence="1" id="KW-0732">Signal</keyword>
<dbReference type="PANTHER" id="PTHR30632:SF11">
    <property type="entry name" value="BLR4797 PROTEIN"/>
    <property type="match status" value="1"/>
</dbReference>
<proteinExistence type="predicted"/>
<dbReference type="EMBL" id="JBHSRS010000001">
    <property type="protein sequence ID" value="MFC6279657.1"/>
    <property type="molecule type" value="Genomic_DNA"/>
</dbReference>
<name>A0ABW1TQY7_9BURK</name>
<gene>
    <name evidence="2" type="ORF">ACFQND_00195</name>
</gene>
<protein>
    <submittedName>
        <fullName evidence="2">Substrate-binding domain-containing protein</fullName>
    </submittedName>
</protein>
<feature type="chain" id="PRO_5046832501" evidence="1">
    <location>
        <begin position="27"/>
        <end position="254"/>
    </location>
</feature>
<comment type="caution">
    <text evidence="2">The sequence shown here is derived from an EMBL/GenBank/DDBJ whole genome shotgun (WGS) entry which is preliminary data.</text>
</comment>
<dbReference type="RefSeq" id="WP_371434747.1">
    <property type="nucleotide sequence ID" value="NZ_JBHSRS010000001.1"/>
</dbReference>
<dbReference type="Gene3D" id="3.40.190.10">
    <property type="entry name" value="Periplasmic binding protein-like II"/>
    <property type="match status" value="2"/>
</dbReference>
<accession>A0ABW1TQY7</accession>
<dbReference type="SUPFAM" id="SSF53850">
    <property type="entry name" value="Periplasmic binding protein-like II"/>
    <property type="match status" value="1"/>
</dbReference>
<dbReference type="Pfam" id="PF13531">
    <property type="entry name" value="SBP_bac_11"/>
    <property type="match status" value="1"/>
</dbReference>
<evidence type="ECO:0000313" key="2">
    <source>
        <dbReference type="EMBL" id="MFC6279657.1"/>
    </source>
</evidence>
<reference evidence="3" key="1">
    <citation type="journal article" date="2019" name="Int. J. Syst. Evol. Microbiol.">
        <title>The Global Catalogue of Microorganisms (GCM) 10K type strain sequencing project: providing services to taxonomists for standard genome sequencing and annotation.</title>
        <authorList>
            <consortium name="The Broad Institute Genomics Platform"/>
            <consortium name="The Broad Institute Genome Sequencing Center for Infectious Disease"/>
            <person name="Wu L."/>
            <person name="Ma J."/>
        </authorList>
    </citation>
    <scope>NUCLEOTIDE SEQUENCE [LARGE SCALE GENOMIC DNA]</scope>
    <source>
        <strain evidence="3">CCUG 39402</strain>
    </source>
</reference>
<feature type="signal peptide" evidence="1">
    <location>
        <begin position="1"/>
        <end position="26"/>
    </location>
</feature>